<dbReference type="EMBL" id="DS469551">
    <property type="protein sequence ID" value="EDO43729.1"/>
    <property type="molecule type" value="Genomic_DNA"/>
</dbReference>
<keyword evidence="3" id="KW-1185">Reference proteome</keyword>
<organism evidence="2 3">
    <name type="scientific">Nematostella vectensis</name>
    <name type="common">Starlet sea anemone</name>
    <dbReference type="NCBI Taxonomy" id="45351"/>
    <lineage>
        <taxon>Eukaryota</taxon>
        <taxon>Metazoa</taxon>
        <taxon>Cnidaria</taxon>
        <taxon>Anthozoa</taxon>
        <taxon>Hexacorallia</taxon>
        <taxon>Actiniaria</taxon>
        <taxon>Edwardsiidae</taxon>
        <taxon>Nematostella</taxon>
    </lineage>
</organism>
<dbReference type="HOGENOM" id="CLU_069470_0_0_1"/>
<proteinExistence type="predicted"/>
<keyword evidence="1" id="KW-0732">Signal</keyword>
<reference evidence="2 3" key="1">
    <citation type="journal article" date="2007" name="Science">
        <title>Sea anemone genome reveals ancestral eumetazoan gene repertoire and genomic organization.</title>
        <authorList>
            <person name="Putnam N.H."/>
            <person name="Srivastava M."/>
            <person name="Hellsten U."/>
            <person name="Dirks B."/>
            <person name="Chapman J."/>
            <person name="Salamov A."/>
            <person name="Terry A."/>
            <person name="Shapiro H."/>
            <person name="Lindquist E."/>
            <person name="Kapitonov V.V."/>
            <person name="Jurka J."/>
            <person name="Genikhovich G."/>
            <person name="Grigoriev I.V."/>
            <person name="Lucas S.M."/>
            <person name="Steele R.E."/>
            <person name="Finnerty J.R."/>
            <person name="Technau U."/>
            <person name="Martindale M.Q."/>
            <person name="Rokhsar D.S."/>
        </authorList>
    </citation>
    <scope>NUCLEOTIDE SEQUENCE [LARGE SCALE GENOMIC DNA]</scope>
    <source>
        <strain evidence="3">CH2 X CH6</strain>
    </source>
</reference>
<feature type="signal peptide" evidence="1">
    <location>
        <begin position="1"/>
        <end position="15"/>
    </location>
</feature>
<dbReference type="Proteomes" id="UP000001593">
    <property type="component" value="Unassembled WGS sequence"/>
</dbReference>
<feature type="chain" id="PRO_5012813337" evidence="1">
    <location>
        <begin position="16"/>
        <end position="344"/>
    </location>
</feature>
<name>A7RXV5_NEMVE</name>
<accession>A7RXV5</accession>
<evidence type="ECO:0000256" key="1">
    <source>
        <dbReference type="SAM" id="SignalP"/>
    </source>
</evidence>
<dbReference type="eggNOG" id="ENOG502RV6H">
    <property type="taxonomic scope" value="Eukaryota"/>
</dbReference>
<dbReference type="PhylomeDB" id="A7RXV5"/>
<gene>
    <name evidence="2" type="ORF">NEMVEDRAFT_v1g203764</name>
</gene>
<dbReference type="InParanoid" id="A7RXV5"/>
<protein>
    <submittedName>
        <fullName evidence="2">Uncharacterized protein</fullName>
    </submittedName>
</protein>
<evidence type="ECO:0000313" key="3">
    <source>
        <dbReference type="Proteomes" id="UP000001593"/>
    </source>
</evidence>
<evidence type="ECO:0000313" key="2">
    <source>
        <dbReference type="EMBL" id="EDO43729.1"/>
    </source>
</evidence>
<sequence length="344" mass="38308">MKSLVTCVLLVTAFCVKLYYDSSFSVDRCMDNFRDGALPKSRTRQNQKIENRVQRHQLVPDLKLIHGSFLKQETQLERLGWRSAKIKDTPEPKGHLHKVSISVTQRVLLLFVLRAQPIEHNVYTLDHFIELVEKIERHKKTSLQGLMGIAQMIRNMAGYVDDLWEILLGTSTPLPVGVLTTEERNALVKMTKHQFNGLVEEGVVRIGNDTIAMGPVILGIIAGISRKSRVYLDTWSSDAEDPVDNLFTSTIAGDLARTGLLKANDANRALFGPGGTWNSLTCSSTYTVTASQISDASDALLLGDVDGFLLGYGVSKWAKKGVRLGQLLRMYYSNGVCYDETFQA</sequence>
<dbReference type="STRING" id="45351.A7RXV5"/>
<dbReference type="AlphaFoldDB" id="A7RXV5"/>